<keyword evidence="5 9" id="KW-0812">Transmembrane</keyword>
<keyword evidence="7 9" id="KW-0472">Membrane</keyword>
<keyword evidence="3" id="KW-1003">Cell membrane</keyword>
<sequence>MNKIINGLFKGIEAVIAIFLAVMITLVFANVVLRYLFSKGFAWSEEIARLSFIYLVYLGSIEAAKDNRHLFIDSVLLKLPDNIQKIVYLLIQAVIIYLMYLVTFGSFGLMLQNLHDKWVATQFPIWGVYFAGLILGVSIIIISLINIIRLVVFKASVTELISVKKEDDPLASAE</sequence>
<evidence type="ECO:0000256" key="5">
    <source>
        <dbReference type="ARBA" id="ARBA00022692"/>
    </source>
</evidence>
<evidence type="ECO:0000313" key="12">
    <source>
        <dbReference type="Proteomes" id="UP000671908"/>
    </source>
</evidence>
<protein>
    <submittedName>
        <fullName evidence="11">TRAP transporter small permease</fullName>
    </submittedName>
</protein>
<dbReference type="GO" id="GO:0022857">
    <property type="term" value="F:transmembrane transporter activity"/>
    <property type="evidence" value="ECO:0007669"/>
    <property type="project" value="TreeGrafter"/>
</dbReference>
<reference evidence="11 12" key="1">
    <citation type="journal article" date="2021" name="Microbiol. Resour. Announc.">
        <title>Complete Genome Sequences of Three Human Oral Treponema parvum Isolates.</title>
        <authorList>
            <person name="Zeng H."/>
            <person name="Watt R.M."/>
        </authorList>
    </citation>
    <scope>NUCLEOTIDE SEQUENCE [LARGE SCALE GENOMIC DNA]</scope>
    <source>
        <strain evidence="11 12">ATCC 700770</strain>
    </source>
</reference>
<name>A0A975F2M8_9SPIR</name>
<feature type="transmembrane region" description="Helical" evidence="9">
    <location>
        <begin position="123"/>
        <end position="148"/>
    </location>
</feature>
<keyword evidence="4" id="KW-0997">Cell inner membrane</keyword>
<dbReference type="EMBL" id="CP054142">
    <property type="protein sequence ID" value="QTQ13505.1"/>
    <property type="molecule type" value="Genomic_DNA"/>
</dbReference>
<feature type="domain" description="Tripartite ATP-independent periplasmic transporters DctQ component" evidence="10">
    <location>
        <begin position="23"/>
        <end position="151"/>
    </location>
</feature>
<dbReference type="GO" id="GO:0005886">
    <property type="term" value="C:plasma membrane"/>
    <property type="evidence" value="ECO:0007669"/>
    <property type="project" value="UniProtKB-SubCell"/>
</dbReference>
<dbReference type="Proteomes" id="UP000671908">
    <property type="component" value="Chromosome"/>
</dbReference>
<evidence type="ECO:0000256" key="7">
    <source>
        <dbReference type="ARBA" id="ARBA00023136"/>
    </source>
</evidence>
<evidence type="ECO:0000256" key="9">
    <source>
        <dbReference type="SAM" id="Phobius"/>
    </source>
</evidence>
<proteinExistence type="inferred from homology"/>
<keyword evidence="12" id="KW-1185">Reference proteome</keyword>
<comment type="subcellular location">
    <subcellularLocation>
        <location evidence="1">Cell inner membrane</location>
        <topology evidence="1">Multi-pass membrane protein</topology>
    </subcellularLocation>
</comment>
<evidence type="ECO:0000256" key="1">
    <source>
        <dbReference type="ARBA" id="ARBA00004429"/>
    </source>
</evidence>
<evidence type="ECO:0000256" key="8">
    <source>
        <dbReference type="ARBA" id="ARBA00038436"/>
    </source>
</evidence>
<evidence type="ECO:0000256" key="3">
    <source>
        <dbReference type="ARBA" id="ARBA00022475"/>
    </source>
</evidence>
<evidence type="ECO:0000313" key="11">
    <source>
        <dbReference type="EMBL" id="QTQ13505.1"/>
    </source>
</evidence>
<organism evidence="11 12">
    <name type="scientific">Treponema parvum</name>
    <dbReference type="NCBI Taxonomy" id="138851"/>
    <lineage>
        <taxon>Bacteria</taxon>
        <taxon>Pseudomonadati</taxon>
        <taxon>Spirochaetota</taxon>
        <taxon>Spirochaetia</taxon>
        <taxon>Spirochaetales</taxon>
        <taxon>Treponemataceae</taxon>
        <taxon>Treponema</taxon>
    </lineage>
</organism>
<feature type="transmembrane region" description="Helical" evidence="9">
    <location>
        <begin position="12"/>
        <end position="35"/>
    </location>
</feature>
<keyword evidence="2" id="KW-0813">Transport</keyword>
<evidence type="ECO:0000259" key="10">
    <source>
        <dbReference type="Pfam" id="PF04290"/>
    </source>
</evidence>
<feature type="transmembrane region" description="Helical" evidence="9">
    <location>
        <begin position="86"/>
        <end position="111"/>
    </location>
</feature>
<dbReference type="InterPro" id="IPR007387">
    <property type="entry name" value="TRAP_DctQ"/>
</dbReference>
<dbReference type="PANTHER" id="PTHR35011">
    <property type="entry name" value="2,3-DIKETO-L-GULONATE TRAP TRANSPORTER SMALL PERMEASE PROTEIN YIAM"/>
    <property type="match status" value="1"/>
</dbReference>
<dbReference type="Pfam" id="PF04290">
    <property type="entry name" value="DctQ"/>
    <property type="match status" value="1"/>
</dbReference>
<dbReference type="RefSeq" id="WP_210120193.1">
    <property type="nucleotide sequence ID" value="NZ_CP054142.1"/>
</dbReference>
<keyword evidence="6 9" id="KW-1133">Transmembrane helix</keyword>
<dbReference type="PANTHER" id="PTHR35011:SF2">
    <property type="entry name" value="2,3-DIKETO-L-GULONATE TRAP TRANSPORTER SMALL PERMEASE PROTEIN YIAM"/>
    <property type="match status" value="1"/>
</dbReference>
<dbReference type="KEGG" id="tpav:HRQ91_02990"/>
<accession>A0A975F2M8</accession>
<dbReference type="AlphaFoldDB" id="A0A975F2M8"/>
<comment type="similarity">
    <text evidence="8">Belongs to the TRAP transporter small permease family.</text>
</comment>
<evidence type="ECO:0000256" key="4">
    <source>
        <dbReference type="ARBA" id="ARBA00022519"/>
    </source>
</evidence>
<dbReference type="GO" id="GO:0015740">
    <property type="term" value="P:C4-dicarboxylate transport"/>
    <property type="evidence" value="ECO:0007669"/>
    <property type="project" value="TreeGrafter"/>
</dbReference>
<dbReference type="InterPro" id="IPR055348">
    <property type="entry name" value="DctQ"/>
</dbReference>
<evidence type="ECO:0000256" key="6">
    <source>
        <dbReference type="ARBA" id="ARBA00022989"/>
    </source>
</evidence>
<evidence type="ECO:0000256" key="2">
    <source>
        <dbReference type="ARBA" id="ARBA00022448"/>
    </source>
</evidence>
<gene>
    <name evidence="11" type="ORF">HRQ91_02990</name>
</gene>